<dbReference type="OrthoDB" id="5753546at2"/>
<evidence type="ECO:0000313" key="8">
    <source>
        <dbReference type="Proteomes" id="UP000268230"/>
    </source>
</evidence>
<evidence type="ECO:0000259" key="6">
    <source>
        <dbReference type="Pfam" id="PF08479"/>
    </source>
</evidence>
<dbReference type="PANTHER" id="PTHR34597:SF6">
    <property type="entry name" value="BLR6126 PROTEIN"/>
    <property type="match status" value="1"/>
</dbReference>
<keyword evidence="3" id="KW-0998">Cell outer membrane</keyword>
<dbReference type="AlphaFoldDB" id="A0A3Q8U4D6"/>
<dbReference type="Pfam" id="PF03865">
    <property type="entry name" value="ShlB"/>
    <property type="match status" value="1"/>
</dbReference>
<dbReference type="GO" id="GO:0008320">
    <property type="term" value="F:protein transmembrane transporter activity"/>
    <property type="evidence" value="ECO:0007669"/>
    <property type="project" value="TreeGrafter"/>
</dbReference>
<dbReference type="Pfam" id="PF08479">
    <property type="entry name" value="POTRA_2"/>
    <property type="match status" value="1"/>
</dbReference>
<reference evidence="7 8" key="1">
    <citation type="submission" date="2018-12" db="EMBL/GenBank/DDBJ databases">
        <authorList>
            <person name="Li S."/>
            <person name="Yang R."/>
            <person name="Chen G."/>
            <person name="Zou L."/>
            <person name="Zhang C."/>
            <person name="Chen Y."/>
            <person name="Liu Z."/>
            <person name="Li Y."/>
            <person name="Yan Y."/>
            <person name="Huang M."/>
            <person name="Chen T."/>
        </authorList>
    </citation>
    <scope>NUCLEOTIDE SEQUENCE [LARGE SCALE GENOMIC DNA]</scope>
    <source>
        <strain evidence="7 8">1257</strain>
    </source>
</reference>
<dbReference type="InterPro" id="IPR013686">
    <property type="entry name" value="Polypept-transport_assoc_ShlB"/>
</dbReference>
<keyword evidence="4" id="KW-0732">Signal</keyword>
<sequence length="555" mass="61752">MRPLLVMLLVCWGGLVHAAPLPGFLDSSQIEAQLPTPNLPVDAYRPAAPVLQLPAPRAVQQPALSMSTPVQVHKVRFEGGTVYPLSDLREHYQPLIGRQVSLGELVELTDRLTQRYQQDGYLLSYAFLPPQDFSEGRVRVVLVEGYIGDCQLEGDIGPARGYLDQLLDKLVSERPLTRASLERYTGLIGRIPGVTAQAQVLAPGTADGRARMVVRALRKPFTGTIQLNDGSRDDLQALLGASSNAQTRFAEQLSASVLTPPGEDKAHYYRLDYAQFVDAEGSQLLLSASRYRSDPRTRIRLDNGDDLLQQRDSERYSIGLSQPLIVSASEWLEAVGRIYMVKDRTDYQWLGAPRQMDSETDVRALSFEVDWRKAEARRLRIVSGGVYQGLDHFGARSNAGHDLDFLRLRLSGLQRDNFTDHWQGVASAAGYWSNDSLPDSERVVFGGQNFGRGYPRDQATGDKGWGLAYELNYSFRGEGDWLRVLQPYAVLDVARAWFNRLEVQSAHMSSAAIGLRFGDGQGYNIAVEVAKPMSDIALDSLSRRPRLSFSFSYPL</sequence>
<name>A0A3Q8U4D6_9PSED</name>
<dbReference type="GO" id="GO:0098046">
    <property type="term" value="C:type V protein secretion system complex"/>
    <property type="evidence" value="ECO:0007669"/>
    <property type="project" value="TreeGrafter"/>
</dbReference>
<dbReference type="InterPro" id="IPR051544">
    <property type="entry name" value="TPS_OM_transporter"/>
</dbReference>
<evidence type="ECO:0000256" key="4">
    <source>
        <dbReference type="SAM" id="SignalP"/>
    </source>
</evidence>
<keyword evidence="1" id="KW-0472">Membrane</keyword>
<feature type="domain" description="Polypeptide-transport-associated ShlB-type" evidence="6">
    <location>
        <begin position="71"/>
        <end position="145"/>
    </location>
</feature>
<dbReference type="KEGG" id="pory:EJA05_24960"/>
<dbReference type="Proteomes" id="UP000268230">
    <property type="component" value="Chromosome"/>
</dbReference>
<dbReference type="InterPro" id="IPR005565">
    <property type="entry name" value="Hemolysn_activator_HlyB_C"/>
</dbReference>
<proteinExistence type="predicted"/>
<evidence type="ECO:0000256" key="2">
    <source>
        <dbReference type="ARBA" id="ARBA00022692"/>
    </source>
</evidence>
<dbReference type="Gene3D" id="3.10.20.310">
    <property type="entry name" value="membrane protein fhac"/>
    <property type="match status" value="1"/>
</dbReference>
<feature type="signal peptide" evidence="4">
    <location>
        <begin position="1"/>
        <end position="18"/>
    </location>
</feature>
<keyword evidence="1" id="KW-1134">Transmembrane beta strand</keyword>
<organism evidence="7 8">
    <name type="scientific">Pseudomonas entomophila</name>
    <dbReference type="NCBI Taxonomy" id="312306"/>
    <lineage>
        <taxon>Bacteria</taxon>
        <taxon>Pseudomonadati</taxon>
        <taxon>Pseudomonadota</taxon>
        <taxon>Gammaproteobacteria</taxon>
        <taxon>Pseudomonadales</taxon>
        <taxon>Pseudomonadaceae</taxon>
        <taxon>Pseudomonas</taxon>
    </lineage>
</organism>
<gene>
    <name evidence="7" type="ORF">EJA05_24960</name>
</gene>
<dbReference type="Gene3D" id="2.40.160.50">
    <property type="entry name" value="membrane protein fhac: a member of the omp85/tpsb transporter family"/>
    <property type="match status" value="1"/>
</dbReference>
<evidence type="ECO:0000256" key="3">
    <source>
        <dbReference type="ARBA" id="ARBA00023237"/>
    </source>
</evidence>
<accession>A0A3Q8U4D6</accession>
<dbReference type="EMBL" id="CP034338">
    <property type="protein sequence ID" value="AZL70782.1"/>
    <property type="molecule type" value="Genomic_DNA"/>
</dbReference>
<keyword evidence="2" id="KW-0812">Transmembrane</keyword>
<evidence type="ECO:0000259" key="5">
    <source>
        <dbReference type="Pfam" id="PF03865"/>
    </source>
</evidence>
<dbReference type="GO" id="GO:0046819">
    <property type="term" value="P:protein secretion by the type V secretion system"/>
    <property type="evidence" value="ECO:0007669"/>
    <property type="project" value="TreeGrafter"/>
</dbReference>
<protein>
    <submittedName>
        <fullName evidence="7">ShlB/FhaC/HecB family hemolysin secretion/activation protein</fullName>
    </submittedName>
</protein>
<evidence type="ECO:0000256" key="1">
    <source>
        <dbReference type="ARBA" id="ARBA00022452"/>
    </source>
</evidence>
<evidence type="ECO:0000313" key="7">
    <source>
        <dbReference type="EMBL" id="AZL70782.1"/>
    </source>
</evidence>
<dbReference type="PANTHER" id="PTHR34597">
    <property type="entry name" value="SLR1661 PROTEIN"/>
    <property type="match status" value="1"/>
</dbReference>
<feature type="chain" id="PRO_5018619685" evidence="4">
    <location>
        <begin position="19"/>
        <end position="555"/>
    </location>
</feature>
<feature type="domain" description="Haemolysin activator HlyB C-terminal" evidence="5">
    <location>
        <begin position="249"/>
        <end position="517"/>
    </location>
</feature>